<keyword evidence="2" id="KW-0812">Transmembrane</keyword>
<evidence type="ECO:0000313" key="4">
    <source>
        <dbReference type="Proteomes" id="UP000252792"/>
    </source>
</evidence>
<name>A0A366JC04_9GAMM</name>
<accession>A0A366JC04</accession>
<dbReference type="EMBL" id="QNSE01000005">
    <property type="protein sequence ID" value="RBP83950.1"/>
    <property type="molecule type" value="Genomic_DNA"/>
</dbReference>
<organism evidence="3 4">
    <name type="scientific">Marinomonas rhizomae</name>
    <dbReference type="NCBI Taxonomy" id="491948"/>
    <lineage>
        <taxon>Bacteria</taxon>
        <taxon>Pseudomonadati</taxon>
        <taxon>Pseudomonadota</taxon>
        <taxon>Gammaproteobacteria</taxon>
        <taxon>Oceanospirillales</taxon>
        <taxon>Oceanospirillaceae</taxon>
        <taxon>Marinomonas</taxon>
    </lineage>
</organism>
<evidence type="ECO:0000313" key="3">
    <source>
        <dbReference type="EMBL" id="RBP83950.1"/>
    </source>
</evidence>
<evidence type="ECO:0000256" key="1">
    <source>
        <dbReference type="SAM" id="Coils"/>
    </source>
</evidence>
<protein>
    <submittedName>
        <fullName evidence="3">Uncharacterized protein</fullName>
    </submittedName>
</protein>
<dbReference type="Proteomes" id="UP000252792">
    <property type="component" value="Unassembled WGS sequence"/>
</dbReference>
<comment type="caution">
    <text evidence="3">The sequence shown here is derived from an EMBL/GenBank/DDBJ whole genome shotgun (WGS) entry which is preliminary data.</text>
</comment>
<reference evidence="3 4" key="1">
    <citation type="submission" date="2018-06" db="EMBL/GenBank/DDBJ databases">
        <title>Genomic Encyclopedia of Type Strains, Phase III (KMG-III): the genomes of soil and plant-associated and newly described type strains.</title>
        <authorList>
            <person name="Whitman W."/>
        </authorList>
    </citation>
    <scope>NUCLEOTIDE SEQUENCE [LARGE SCALE GENOMIC DNA]</scope>
    <source>
        <strain evidence="3 4">CECT 7377</strain>
    </source>
</reference>
<feature type="transmembrane region" description="Helical" evidence="2">
    <location>
        <begin position="274"/>
        <end position="299"/>
    </location>
</feature>
<feature type="transmembrane region" description="Helical" evidence="2">
    <location>
        <begin position="226"/>
        <end position="246"/>
    </location>
</feature>
<feature type="transmembrane region" description="Helical" evidence="2">
    <location>
        <begin position="183"/>
        <end position="206"/>
    </location>
</feature>
<proteinExistence type="predicted"/>
<keyword evidence="2" id="KW-1133">Transmembrane helix</keyword>
<keyword evidence="1" id="KW-0175">Coiled coil</keyword>
<gene>
    <name evidence="3" type="ORF">DFP80_105270</name>
</gene>
<feature type="transmembrane region" description="Helical" evidence="2">
    <location>
        <begin position="154"/>
        <end position="171"/>
    </location>
</feature>
<dbReference type="RefSeq" id="WP_113916297.1">
    <property type="nucleotide sequence ID" value="NZ_QNSE01000005.1"/>
</dbReference>
<dbReference type="OrthoDB" id="7267639at2"/>
<evidence type="ECO:0000256" key="2">
    <source>
        <dbReference type="SAM" id="Phobius"/>
    </source>
</evidence>
<dbReference type="AlphaFoldDB" id="A0A366JC04"/>
<sequence>MEELKRSIEKLINESPVDEATRHHDKSHISHLVDEDISEVNSSKVLHTDKYYRTHRIEEAAIGSIKDKLGRWANQRNDIVLKAKGIIAKQSNSELDIKKRKLTEEMEDTKSKAKDSYMRNNNYADLKANFDGTKRRYEDMRAELGGKPPITSRIWLYIIGIALIGFIEWFVNYSTFSTKYPPGIAFGATVLIALSIALASHFHGGLLKQRLSLFAKHRKKEEKRQIIIKQSFFSLLLIISLIVVTYNRYDILAANVIESGGISLAGIDEKTESIIGVLIQFVLLNILVWIVGVAISYFIHDPRPDYQEAFKHYEHAKVKFYKADKGLQEEIERIGESFEEQLKKITNSLASHQTDIKDISNLLDRLVAKEASLIKQASTSINNMLEKHHSMLITEFNTKSMFDVKIGPDALSVDEFKTKSISVDSNFVRHTLSLEVI</sequence>
<feature type="coiled-coil region" evidence="1">
    <location>
        <begin position="92"/>
        <end position="143"/>
    </location>
</feature>
<keyword evidence="2" id="KW-0472">Membrane</keyword>
<keyword evidence="4" id="KW-1185">Reference proteome</keyword>